<dbReference type="OrthoDB" id="1939268at2759"/>
<reference evidence="2" key="1">
    <citation type="submission" date="2022-02" db="EMBL/GenBank/DDBJ databases">
        <authorList>
            <person name="Henning P.M."/>
            <person name="McCubbin A.G."/>
            <person name="Shore J.S."/>
        </authorList>
    </citation>
    <scope>NUCLEOTIDE SEQUENCE</scope>
    <source>
        <strain evidence="2">F60SS</strain>
        <tissue evidence="2">Leaves</tissue>
    </source>
</reference>
<evidence type="ECO:0000313" key="3">
    <source>
        <dbReference type="Proteomes" id="UP001141552"/>
    </source>
</evidence>
<evidence type="ECO:0000259" key="1">
    <source>
        <dbReference type="Pfam" id="PF14111"/>
    </source>
</evidence>
<dbReference type="PANTHER" id="PTHR31286:SF167">
    <property type="entry name" value="OS09G0268800 PROTEIN"/>
    <property type="match status" value="1"/>
</dbReference>
<proteinExistence type="predicted"/>
<organism evidence="2 3">
    <name type="scientific">Turnera subulata</name>
    <dbReference type="NCBI Taxonomy" id="218843"/>
    <lineage>
        <taxon>Eukaryota</taxon>
        <taxon>Viridiplantae</taxon>
        <taxon>Streptophyta</taxon>
        <taxon>Embryophyta</taxon>
        <taxon>Tracheophyta</taxon>
        <taxon>Spermatophyta</taxon>
        <taxon>Magnoliopsida</taxon>
        <taxon>eudicotyledons</taxon>
        <taxon>Gunneridae</taxon>
        <taxon>Pentapetalae</taxon>
        <taxon>rosids</taxon>
        <taxon>fabids</taxon>
        <taxon>Malpighiales</taxon>
        <taxon>Passifloraceae</taxon>
        <taxon>Turnera</taxon>
    </lineage>
</organism>
<dbReference type="Proteomes" id="UP001141552">
    <property type="component" value="Unassembled WGS sequence"/>
</dbReference>
<protein>
    <recommendedName>
        <fullName evidence="1">DUF4283 domain-containing protein</fullName>
    </recommendedName>
</protein>
<dbReference type="PANTHER" id="PTHR31286">
    <property type="entry name" value="GLYCINE-RICH CELL WALL STRUCTURAL PROTEIN 1.8-LIKE"/>
    <property type="match status" value="1"/>
</dbReference>
<gene>
    <name evidence="2" type="ORF">Tsubulata_027273</name>
</gene>
<reference evidence="2" key="2">
    <citation type="journal article" date="2023" name="Plants (Basel)">
        <title>Annotation of the Turnera subulata (Passifloraceae) Draft Genome Reveals the S-Locus Evolved after the Divergence of Turneroideae from Passifloroideae in a Stepwise Manner.</title>
        <authorList>
            <person name="Henning P.M."/>
            <person name="Roalson E.H."/>
            <person name="Mir W."/>
            <person name="McCubbin A.G."/>
            <person name="Shore J.S."/>
        </authorList>
    </citation>
    <scope>NUCLEOTIDE SEQUENCE</scope>
    <source>
        <strain evidence="2">F60SS</strain>
    </source>
</reference>
<evidence type="ECO:0000313" key="2">
    <source>
        <dbReference type="EMBL" id="KAJ4841202.1"/>
    </source>
</evidence>
<accession>A0A9Q0JHE4</accession>
<dbReference type="InterPro" id="IPR040256">
    <property type="entry name" value="At4g02000-like"/>
</dbReference>
<sequence length="180" mass="21399">MASLWAVKKDLQISELAKNLFMFKFTDERYKKKVLDGELWNFDRHVLVLHPVEGSEQPSEIELFQTPFWIQIHDLPFQYRDPKITMMIGKKLGFLMGVYEEEGWDMETFLQVRVLIDVGQPLRRCGWLGHTMKDCTYGSDDDKEEEPQLRYNEEIRAPPFRRNCPCQKLRLSPVTERKDL</sequence>
<dbReference type="AlphaFoldDB" id="A0A9Q0JHE4"/>
<dbReference type="Pfam" id="PF14111">
    <property type="entry name" value="DUF4283"/>
    <property type="match status" value="1"/>
</dbReference>
<dbReference type="EMBL" id="JAKUCV010002859">
    <property type="protein sequence ID" value="KAJ4841202.1"/>
    <property type="molecule type" value="Genomic_DNA"/>
</dbReference>
<name>A0A9Q0JHE4_9ROSI</name>
<keyword evidence="3" id="KW-1185">Reference proteome</keyword>
<feature type="domain" description="DUF4283" evidence="1">
    <location>
        <begin position="1"/>
        <end position="58"/>
    </location>
</feature>
<comment type="caution">
    <text evidence="2">The sequence shown here is derived from an EMBL/GenBank/DDBJ whole genome shotgun (WGS) entry which is preliminary data.</text>
</comment>
<dbReference type="InterPro" id="IPR025558">
    <property type="entry name" value="DUF4283"/>
</dbReference>